<organism evidence="2 3">
    <name type="scientific">Roseovarius aquimarinus</name>
    <dbReference type="NCBI Taxonomy" id="1229156"/>
    <lineage>
        <taxon>Bacteria</taxon>
        <taxon>Pseudomonadati</taxon>
        <taxon>Pseudomonadota</taxon>
        <taxon>Alphaproteobacteria</taxon>
        <taxon>Rhodobacterales</taxon>
        <taxon>Roseobacteraceae</taxon>
        <taxon>Roseovarius</taxon>
    </lineage>
</organism>
<dbReference type="Proteomes" id="UP001607157">
    <property type="component" value="Unassembled WGS sequence"/>
</dbReference>
<evidence type="ECO:0000313" key="2">
    <source>
        <dbReference type="EMBL" id="MFH0254225.1"/>
    </source>
</evidence>
<proteinExistence type="predicted"/>
<evidence type="ECO:0000313" key="3">
    <source>
        <dbReference type="Proteomes" id="UP001607157"/>
    </source>
</evidence>
<dbReference type="EMBL" id="JBIHMM010000002">
    <property type="protein sequence ID" value="MFH0254225.1"/>
    <property type="molecule type" value="Genomic_DNA"/>
</dbReference>
<dbReference type="RefSeq" id="WP_377170312.1">
    <property type="nucleotide sequence ID" value="NZ_JBHTJC010000002.1"/>
</dbReference>
<evidence type="ECO:0000256" key="1">
    <source>
        <dbReference type="SAM" id="MobiDB-lite"/>
    </source>
</evidence>
<reference evidence="2 3" key="1">
    <citation type="submission" date="2024-10" db="EMBL/GenBank/DDBJ databases">
        <authorList>
            <person name="Yang X.-N."/>
        </authorList>
    </citation>
    <scope>NUCLEOTIDE SEQUENCE [LARGE SCALE GENOMIC DNA]</scope>
    <source>
        <strain evidence="2 3">CAU 1059</strain>
    </source>
</reference>
<accession>A0ABW7I7R6</accession>
<gene>
    <name evidence="2" type="ORF">ACGRVM_09990</name>
</gene>
<keyword evidence="3" id="KW-1185">Reference proteome</keyword>
<name>A0ABW7I7R6_9RHOB</name>
<comment type="caution">
    <text evidence="2">The sequence shown here is derived from an EMBL/GenBank/DDBJ whole genome shotgun (WGS) entry which is preliminary data.</text>
</comment>
<feature type="region of interest" description="Disordered" evidence="1">
    <location>
        <begin position="257"/>
        <end position="276"/>
    </location>
</feature>
<sequence>MFNKSLKDEISNSELFEVLESQTTLETVRGLLREKDLPHSASSWEKMVESRLVPAISDGSLQVEELVELIKESEEHGHKHVMMYRFNPEELENIKSMFDPTWLNGWAKEKGLPVTGKYVFAAFPNVPTVTEVRVGDGEQKEAIVLKIARTLQRRKTAEIVEYQGREVYMAEVSKYRAVDVVKVHGSGLVEVRVHTRSGAISYPGAALSAMNYLDGILPTGTVGDYSLGRARDVFADSTKRPALPPQFELLEAELKNDRGDRMQSSSDPDHGGINGSEVTTGVIDQFSDAGYDAYCERARVSYKIGNTRKINVILTELDNEIIVTSNVTRTEYDEILQAILKVMEIY</sequence>
<protein>
    <submittedName>
        <fullName evidence="2">Uncharacterized protein</fullName>
    </submittedName>
</protein>